<sequence>MFRGTAIIQVGIRNVACRRPTDTEIPHLIQAWIVRQVDIHRARMVTHMLCQAVVLAPRRRRPNQQMLAIRIALQHGGVTQEAIEVLVAPKDRADQSHLMVCRS</sequence>
<evidence type="ECO:0000313" key="1">
    <source>
        <dbReference type="EMBL" id="MQM29858.1"/>
    </source>
</evidence>
<reference evidence="1 2" key="1">
    <citation type="submission" date="2017-09" db="EMBL/GenBank/DDBJ databases">
        <title>Metagenomic Analysis Reveals Denitrifying Candidatus Accumulibacter and Flanking Population as a Source of N2O.</title>
        <authorList>
            <person name="Gao H."/>
            <person name="Mao Y."/>
            <person name="Zhao X."/>
            <person name="Liu W.-T."/>
            <person name="Zhang T."/>
            <person name="Wells G."/>
        </authorList>
    </citation>
    <scope>NUCLEOTIDE SEQUENCE [LARGE SCALE GENOMIC DNA]</scope>
    <source>
        <strain evidence="1">CANDO_2_IC</strain>
    </source>
</reference>
<evidence type="ECO:0000313" key="2">
    <source>
        <dbReference type="Proteomes" id="UP000342300"/>
    </source>
</evidence>
<organism evidence="1 2">
    <name type="scientific">Candidatus Accumulibacter phosphatis</name>
    <dbReference type="NCBI Taxonomy" id="327160"/>
    <lineage>
        <taxon>Bacteria</taxon>
        <taxon>Pseudomonadati</taxon>
        <taxon>Pseudomonadota</taxon>
        <taxon>Betaproteobacteria</taxon>
        <taxon>Candidatus Accumulibacter</taxon>
    </lineage>
</organism>
<dbReference type="Proteomes" id="UP000342300">
    <property type="component" value="Unassembled WGS sequence"/>
</dbReference>
<dbReference type="AlphaFoldDB" id="A0A6A7RQY1"/>
<name>A0A6A7RQY1_9PROT</name>
<comment type="caution">
    <text evidence="1">The sequence shown here is derived from an EMBL/GenBank/DDBJ whole genome shotgun (WGS) entry which is preliminary data.</text>
</comment>
<protein>
    <submittedName>
        <fullName evidence="1">Uncharacterized protein</fullName>
    </submittedName>
</protein>
<accession>A0A6A7RQY1</accession>
<gene>
    <name evidence="1" type="ORF">CRU78_04610</name>
</gene>
<proteinExistence type="predicted"/>
<dbReference type="EMBL" id="PDHS01000097">
    <property type="protein sequence ID" value="MQM29858.1"/>
    <property type="molecule type" value="Genomic_DNA"/>
</dbReference>